<reference evidence="4" key="1">
    <citation type="submission" date="2021-06" db="EMBL/GenBank/DDBJ databases">
        <authorList>
            <person name="Kallberg Y."/>
            <person name="Tangrot J."/>
            <person name="Rosling A."/>
        </authorList>
    </citation>
    <scope>NUCLEOTIDE SEQUENCE</scope>
    <source>
        <strain evidence="4">IA702</strain>
    </source>
</reference>
<name>A0A9N9D7K4_9GLOM</name>
<feature type="domain" description="NmrA-like" evidence="3">
    <location>
        <begin position="3"/>
        <end position="185"/>
    </location>
</feature>
<accession>A0A9N9D7K4</accession>
<dbReference type="AlphaFoldDB" id="A0A9N9D7K4"/>
<evidence type="ECO:0000313" key="5">
    <source>
        <dbReference type="Proteomes" id="UP000789572"/>
    </source>
</evidence>
<comment type="caution">
    <text evidence="4">The sequence shown here is derived from an EMBL/GenBank/DDBJ whole genome shotgun (WGS) entry which is preliminary data.</text>
</comment>
<dbReference type="SUPFAM" id="SSF51735">
    <property type="entry name" value="NAD(P)-binding Rossmann-fold domains"/>
    <property type="match status" value="1"/>
</dbReference>
<dbReference type="Gene3D" id="3.40.50.720">
    <property type="entry name" value="NAD(P)-binding Rossmann-like Domain"/>
    <property type="match status" value="1"/>
</dbReference>
<dbReference type="InterPro" id="IPR008030">
    <property type="entry name" value="NmrA-like"/>
</dbReference>
<sequence length="246" mass="27335">DLLASKGAEIVYVDYDQHDNLVNALKGTDALISTVAPARTATVWDFDALQTPLLDAAKAAGVKRFIPSEFGIDYRVGDHPVSDTKASFREKVQNSGLEYTIILCGLFAEFLGWFAFDVKNKTATFLVDGSTKLAVISLSDVAKFTAESLKLNECRNTTIRVIGSSLPLNEILKNFEQATGSKWKVIEDKDAKHRFQNKIDPIPSPMDMYKIVIVERSLSDDNIDNDKFSFSPRPLIEDINVLVKQT</sequence>
<keyword evidence="5" id="KW-1185">Reference proteome</keyword>
<evidence type="ECO:0000256" key="2">
    <source>
        <dbReference type="ARBA" id="ARBA00023002"/>
    </source>
</evidence>
<feature type="non-terminal residue" evidence="4">
    <location>
        <position position="246"/>
    </location>
</feature>
<dbReference type="PANTHER" id="PTHR47706">
    <property type="entry name" value="NMRA-LIKE FAMILY PROTEIN"/>
    <property type="match status" value="1"/>
</dbReference>
<gene>
    <name evidence="4" type="ORF">POCULU_LOCUS8657</name>
</gene>
<dbReference type="Proteomes" id="UP000789572">
    <property type="component" value="Unassembled WGS sequence"/>
</dbReference>
<dbReference type="GO" id="GO:0016491">
    <property type="term" value="F:oxidoreductase activity"/>
    <property type="evidence" value="ECO:0007669"/>
    <property type="project" value="UniProtKB-KW"/>
</dbReference>
<dbReference type="InterPro" id="IPR036291">
    <property type="entry name" value="NAD(P)-bd_dom_sf"/>
</dbReference>
<dbReference type="PANTHER" id="PTHR47706:SF9">
    <property type="entry name" value="NMRA-LIKE DOMAIN-CONTAINING PROTEIN-RELATED"/>
    <property type="match status" value="1"/>
</dbReference>
<dbReference type="OrthoDB" id="419598at2759"/>
<organism evidence="4 5">
    <name type="scientific">Paraglomus occultum</name>
    <dbReference type="NCBI Taxonomy" id="144539"/>
    <lineage>
        <taxon>Eukaryota</taxon>
        <taxon>Fungi</taxon>
        <taxon>Fungi incertae sedis</taxon>
        <taxon>Mucoromycota</taxon>
        <taxon>Glomeromycotina</taxon>
        <taxon>Glomeromycetes</taxon>
        <taxon>Paraglomerales</taxon>
        <taxon>Paraglomeraceae</taxon>
        <taxon>Paraglomus</taxon>
    </lineage>
</organism>
<evidence type="ECO:0000313" key="4">
    <source>
        <dbReference type="EMBL" id="CAG8626150.1"/>
    </source>
</evidence>
<keyword evidence="2" id="KW-0560">Oxidoreductase</keyword>
<dbReference type="Pfam" id="PF05368">
    <property type="entry name" value="NmrA"/>
    <property type="match status" value="1"/>
</dbReference>
<dbReference type="EMBL" id="CAJVPJ010002640">
    <property type="protein sequence ID" value="CAG8626150.1"/>
    <property type="molecule type" value="Genomic_DNA"/>
</dbReference>
<evidence type="ECO:0000259" key="3">
    <source>
        <dbReference type="Pfam" id="PF05368"/>
    </source>
</evidence>
<dbReference type="InterPro" id="IPR051609">
    <property type="entry name" value="NmrA/Isoflavone_reductase-like"/>
</dbReference>
<protein>
    <submittedName>
        <fullName evidence="4">3964_t:CDS:1</fullName>
    </submittedName>
</protein>
<keyword evidence="1" id="KW-0521">NADP</keyword>
<proteinExistence type="predicted"/>
<evidence type="ECO:0000256" key="1">
    <source>
        <dbReference type="ARBA" id="ARBA00022857"/>
    </source>
</evidence>